<organism evidence="1 2">
    <name type="scientific">Durusdinium trenchii</name>
    <dbReference type="NCBI Taxonomy" id="1381693"/>
    <lineage>
        <taxon>Eukaryota</taxon>
        <taxon>Sar</taxon>
        <taxon>Alveolata</taxon>
        <taxon>Dinophyceae</taxon>
        <taxon>Suessiales</taxon>
        <taxon>Symbiodiniaceae</taxon>
        <taxon>Durusdinium</taxon>
    </lineage>
</organism>
<sequence>MQRLAELIGWGCKEEPDVLQTKQDHCSSLFVSSLVSSLGVRRIVPVVMPSELSRRFPEFLPTWHHRAVSKLWHQTIIHMRLQQALDPSRNWRRTNLLRVSCSYFEGQGSDFLARRLILGPPDELEQLEQLEQLSGTAEAVLLQGNVDGPPPEEVARDQGRYQCEMLKGQAILRLRLQRVGAQSASEEELSLPVVKALFQENL</sequence>
<dbReference type="EMBL" id="CAXAMM010003747">
    <property type="protein sequence ID" value="CAK9001076.1"/>
    <property type="molecule type" value="Genomic_DNA"/>
</dbReference>
<name>A0ABP0IGR8_9DINO</name>
<accession>A0ABP0IGR8</accession>
<dbReference type="Proteomes" id="UP001642464">
    <property type="component" value="Unassembled WGS sequence"/>
</dbReference>
<reference evidence="1 2" key="1">
    <citation type="submission" date="2024-02" db="EMBL/GenBank/DDBJ databases">
        <authorList>
            <person name="Chen Y."/>
            <person name="Shah S."/>
            <person name="Dougan E. K."/>
            <person name="Thang M."/>
            <person name="Chan C."/>
        </authorList>
    </citation>
    <scope>NUCLEOTIDE SEQUENCE [LARGE SCALE GENOMIC DNA]</scope>
</reference>
<evidence type="ECO:0000313" key="1">
    <source>
        <dbReference type="EMBL" id="CAK9001076.1"/>
    </source>
</evidence>
<evidence type="ECO:0000313" key="2">
    <source>
        <dbReference type="Proteomes" id="UP001642464"/>
    </source>
</evidence>
<keyword evidence="2" id="KW-1185">Reference proteome</keyword>
<comment type="caution">
    <text evidence="1">The sequence shown here is derived from an EMBL/GenBank/DDBJ whole genome shotgun (WGS) entry which is preliminary data.</text>
</comment>
<proteinExistence type="predicted"/>
<protein>
    <submittedName>
        <fullName evidence="1">2OG-FeII_Oxy_2 domain-containing protein</fullName>
    </submittedName>
</protein>
<gene>
    <name evidence="1" type="ORF">SCF082_LOCUS6772</name>
</gene>